<reference evidence="1 3" key="1">
    <citation type="submission" date="2020-06" db="EMBL/GenBank/DDBJ databases">
        <title>Anoxygenic phototrophic Chloroflexota member uses a Type I reaction center.</title>
        <authorList>
            <person name="Tsuji J.M."/>
            <person name="Shaw N.A."/>
            <person name="Nagashima S."/>
            <person name="Venkiteswaran J."/>
            <person name="Schiff S.L."/>
            <person name="Hanada S."/>
            <person name="Tank M."/>
            <person name="Neufeld J.D."/>
        </authorList>
    </citation>
    <scope>NUCLEOTIDE SEQUENCE [LARGE SCALE GENOMIC DNA]</scope>
    <source>
        <strain evidence="1">L227-S17</strain>
    </source>
</reference>
<accession>A0A8T7LYC9</accession>
<evidence type="ECO:0000313" key="4">
    <source>
        <dbReference type="Proteomes" id="UP001431572"/>
    </source>
</evidence>
<evidence type="ECO:0000313" key="1">
    <source>
        <dbReference type="EMBL" id="NWJ44340.1"/>
    </source>
</evidence>
<reference evidence="2" key="2">
    <citation type="journal article" date="2024" name="Nature">
        <title>Anoxygenic phototroph of the Chloroflexota uses a type I reaction centre.</title>
        <authorList>
            <person name="Tsuji J.M."/>
            <person name="Shaw N.A."/>
            <person name="Nagashima S."/>
            <person name="Venkiteswaran J.J."/>
            <person name="Schiff S.L."/>
            <person name="Watanabe T."/>
            <person name="Fukui M."/>
            <person name="Hanada S."/>
            <person name="Tank M."/>
            <person name="Neufeld J.D."/>
        </authorList>
    </citation>
    <scope>NUCLEOTIDE SEQUENCE</scope>
    <source>
        <strain evidence="2">L227-S17</strain>
    </source>
</reference>
<keyword evidence="4" id="KW-1185">Reference proteome</keyword>
<protein>
    <submittedName>
        <fullName evidence="1">Uncharacterized protein</fullName>
    </submittedName>
</protein>
<dbReference type="EMBL" id="JACATZ010000001">
    <property type="protein sequence ID" value="NWJ44340.1"/>
    <property type="molecule type" value="Genomic_DNA"/>
</dbReference>
<dbReference type="Proteomes" id="UP000521676">
    <property type="component" value="Unassembled WGS sequence"/>
</dbReference>
<evidence type="ECO:0000313" key="2">
    <source>
        <dbReference type="EMBL" id="WJW66234.1"/>
    </source>
</evidence>
<evidence type="ECO:0000313" key="3">
    <source>
        <dbReference type="Proteomes" id="UP000521676"/>
    </source>
</evidence>
<sequence>MGKILKPVGTAKQIDEKIVYGEWENFTDTVISDIRTGVLTRLLPTKPDNKQNAQQKLVK</sequence>
<dbReference type="AlphaFoldDB" id="A0A8T7LYC9"/>
<dbReference type="RefSeq" id="WP_341468116.1">
    <property type="nucleotide sequence ID" value="NZ_CP128399.1"/>
</dbReference>
<organism evidence="1 3">
    <name type="scientific">Candidatus Chlorohelix allophototropha</name>
    <dbReference type="NCBI Taxonomy" id="3003348"/>
    <lineage>
        <taxon>Bacteria</taxon>
        <taxon>Bacillati</taxon>
        <taxon>Chloroflexota</taxon>
        <taxon>Chloroflexia</taxon>
        <taxon>Candidatus Chloroheliales</taxon>
        <taxon>Candidatus Chloroheliaceae</taxon>
        <taxon>Candidatus Chlorohelix</taxon>
    </lineage>
</organism>
<dbReference type="Proteomes" id="UP001431572">
    <property type="component" value="Chromosome 1"/>
</dbReference>
<dbReference type="EMBL" id="CP128399">
    <property type="protein sequence ID" value="WJW66234.1"/>
    <property type="molecule type" value="Genomic_DNA"/>
</dbReference>
<gene>
    <name evidence="1" type="ORF">HXX08_00530</name>
    <name evidence="2" type="ORF">OZ401_002025</name>
</gene>
<name>A0A8T7LYC9_9CHLR</name>
<proteinExistence type="predicted"/>